<evidence type="ECO:0000313" key="3">
    <source>
        <dbReference type="Proteomes" id="UP000603474"/>
    </source>
</evidence>
<sequence length="124" mass="14130">MLIVFGIVVLASAVLLLYLKYRVVLGGDKCKATIVDVASRNGGYVVGGVQVRKKAFIVKINNRKYYTAHGCIFEKFGKQKIGKEITVYKKEQYGNEVFKMHDYRIEIVSLILVIFSIFLIRYSL</sequence>
<keyword evidence="1" id="KW-0812">Transmembrane</keyword>
<evidence type="ECO:0000256" key="1">
    <source>
        <dbReference type="SAM" id="Phobius"/>
    </source>
</evidence>
<dbReference type="EMBL" id="JACRWG010000001">
    <property type="protein sequence ID" value="MBC6008794.1"/>
    <property type="molecule type" value="Genomic_DNA"/>
</dbReference>
<organism evidence="2 3">
    <name type="scientific">Catenibacterium faecis</name>
    <dbReference type="NCBI Taxonomy" id="2764323"/>
    <lineage>
        <taxon>Bacteria</taxon>
        <taxon>Bacillati</taxon>
        <taxon>Bacillota</taxon>
        <taxon>Erysipelotrichia</taxon>
        <taxon>Erysipelotrichales</taxon>
        <taxon>Coprobacillaceae</taxon>
        <taxon>Catenibacterium</taxon>
    </lineage>
</organism>
<keyword evidence="3" id="KW-1185">Reference proteome</keyword>
<keyword evidence="1" id="KW-0472">Membrane</keyword>
<name>A0ABR7K7U5_9FIRM</name>
<comment type="caution">
    <text evidence="2">The sequence shown here is derived from an EMBL/GenBank/DDBJ whole genome shotgun (WGS) entry which is preliminary data.</text>
</comment>
<proteinExistence type="predicted"/>
<evidence type="ECO:0008006" key="4">
    <source>
        <dbReference type="Google" id="ProtNLM"/>
    </source>
</evidence>
<evidence type="ECO:0000313" key="2">
    <source>
        <dbReference type="EMBL" id="MBC6008794.1"/>
    </source>
</evidence>
<dbReference type="Proteomes" id="UP000603474">
    <property type="component" value="Unassembled WGS sequence"/>
</dbReference>
<protein>
    <recommendedName>
        <fullName evidence="4">DUF3592 domain-containing protein</fullName>
    </recommendedName>
</protein>
<gene>
    <name evidence="2" type="ORF">H8909_00755</name>
</gene>
<feature type="transmembrane region" description="Helical" evidence="1">
    <location>
        <begin position="103"/>
        <end position="122"/>
    </location>
</feature>
<accession>A0ABR7K7U5</accession>
<reference evidence="2 3" key="1">
    <citation type="submission" date="2020-08" db="EMBL/GenBank/DDBJ databases">
        <authorList>
            <person name="Liu C."/>
            <person name="Sun Q."/>
        </authorList>
    </citation>
    <scope>NUCLEOTIDE SEQUENCE [LARGE SCALE GENOMIC DNA]</scope>
    <source>
        <strain evidence="2 3">NSJ-22</strain>
    </source>
</reference>
<dbReference type="RefSeq" id="WP_117517441.1">
    <property type="nucleotide sequence ID" value="NZ_JACRWG010000001.1"/>
</dbReference>
<keyword evidence="1" id="KW-1133">Transmembrane helix</keyword>